<dbReference type="PANTHER" id="PTHR11926">
    <property type="entry name" value="GLUCOSYL/GLUCURONOSYL TRANSFERASES"/>
    <property type="match status" value="1"/>
</dbReference>
<reference evidence="9" key="2">
    <citation type="submission" date="2025-08" db="UniProtKB">
        <authorList>
            <consortium name="RefSeq"/>
        </authorList>
    </citation>
    <scope>IDENTIFICATION</scope>
    <source>
        <tissue evidence="9">Leaf</tissue>
    </source>
</reference>
<accession>A0A6P5EYZ0</accession>
<proteinExistence type="inferred from homology"/>
<evidence type="ECO:0000313" key="9">
    <source>
        <dbReference type="RefSeq" id="XP_020088774.1"/>
    </source>
</evidence>
<comment type="function">
    <text evidence="5">Involved in the detoxification of the Fusarium mycotoxin deoxynivalenol by the transfer of glucose from UDP-D-glucose to the hydroxyl group at C-3, forming deoxynivalenol-3-O-beta-D-glucoside.</text>
</comment>
<evidence type="ECO:0000256" key="1">
    <source>
        <dbReference type="ARBA" id="ARBA00009995"/>
    </source>
</evidence>
<evidence type="ECO:0000256" key="4">
    <source>
        <dbReference type="ARBA" id="ARBA00022679"/>
    </source>
</evidence>
<dbReference type="FunFam" id="3.40.50.2000:FF:000019">
    <property type="entry name" value="Glycosyltransferase"/>
    <property type="match status" value="1"/>
</dbReference>
<reference evidence="8" key="1">
    <citation type="journal article" date="2015" name="Nat. Genet.">
        <title>The pineapple genome and the evolution of CAM photosynthesis.</title>
        <authorList>
            <person name="Ming R."/>
            <person name="VanBuren R."/>
            <person name="Wai C.M."/>
            <person name="Tang H."/>
            <person name="Schatz M.C."/>
            <person name="Bowers J.E."/>
            <person name="Lyons E."/>
            <person name="Wang M.L."/>
            <person name="Chen J."/>
            <person name="Biggers E."/>
            <person name="Zhang J."/>
            <person name="Huang L."/>
            <person name="Zhang L."/>
            <person name="Miao W."/>
            <person name="Zhang J."/>
            <person name="Ye Z."/>
            <person name="Miao C."/>
            <person name="Lin Z."/>
            <person name="Wang H."/>
            <person name="Zhou H."/>
            <person name="Yim W.C."/>
            <person name="Priest H.D."/>
            <person name="Zheng C."/>
            <person name="Woodhouse M."/>
            <person name="Edger P.P."/>
            <person name="Guyot R."/>
            <person name="Guo H.B."/>
            <person name="Guo H."/>
            <person name="Zheng G."/>
            <person name="Singh R."/>
            <person name="Sharma A."/>
            <person name="Min X."/>
            <person name="Zheng Y."/>
            <person name="Lee H."/>
            <person name="Gurtowski J."/>
            <person name="Sedlazeck F.J."/>
            <person name="Harkess A."/>
            <person name="McKain M.R."/>
            <person name="Liao Z."/>
            <person name="Fang J."/>
            <person name="Liu J."/>
            <person name="Zhang X."/>
            <person name="Zhang Q."/>
            <person name="Hu W."/>
            <person name="Qin Y."/>
            <person name="Wang K."/>
            <person name="Chen L.Y."/>
            <person name="Shirley N."/>
            <person name="Lin Y.R."/>
            <person name="Liu L.Y."/>
            <person name="Hernandez A.G."/>
            <person name="Wright C.L."/>
            <person name="Bulone V."/>
            <person name="Tuskan G.A."/>
            <person name="Heath K."/>
            <person name="Zee F."/>
            <person name="Moore P.H."/>
            <person name="Sunkar R."/>
            <person name="Leebens-Mack J.H."/>
            <person name="Mockler T."/>
            <person name="Bennetzen J.L."/>
            <person name="Freeling M."/>
            <person name="Sankoff D."/>
            <person name="Paterson A.H."/>
            <person name="Zhu X."/>
            <person name="Yang X."/>
            <person name="Smith J.A."/>
            <person name="Cushman J.C."/>
            <person name="Paull R.E."/>
            <person name="Yu Q."/>
        </authorList>
    </citation>
    <scope>NUCLEOTIDE SEQUENCE [LARGE SCALE GENOMIC DNA]</scope>
    <source>
        <strain evidence="8">cv. F153</strain>
    </source>
</reference>
<keyword evidence="4 6" id="KW-0808">Transferase</keyword>
<dbReference type="SUPFAM" id="SSF53756">
    <property type="entry name" value="UDP-Glycosyltransferase/glycogen phosphorylase"/>
    <property type="match status" value="1"/>
</dbReference>
<evidence type="ECO:0000256" key="7">
    <source>
        <dbReference type="RuleBase" id="RU362057"/>
    </source>
</evidence>
<dbReference type="FunFam" id="3.40.50.2000:FF:000057">
    <property type="entry name" value="Glycosyltransferase"/>
    <property type="match status" value="1"/>
</dbReference>
<dbReference type="GO" id="GO:0098754">
    <property type="term" value="P:detoxification"/>
    <property type="evidence" value="ECO:0007669"/>
    <property type="project" value="UniProtKB-ARBA"/>
</dbReference>
<evidence type="ECO:0000256" key="2">
    <source>
        <dbReference type="ARBA" id="ARBA00022575"/>
    </source>
</evidence>
<dbReference type="GeneID" id="109710529"/>
<dbReference type="CDD" id="cd03784">
    <property type="entry name" value="GT1_Gtf-like"/>
    <property type="match status" value="1"/>
</dbReference>
<keyword evidence="2" id="KW-0216">Detoxification</keyword>
<dbReference type="Proteomes" id="UP000515123">
    <property type="component" value="Linkage group 5"/>
</dbReference>
<evidence type="ECO:0000313" key="8">
    <source>
        <dbReference type="Proteomes" id="UP000515123"/>
    </source>
</evidence>
<evidence type="ECO:0000256" key="5">
    <source>
        <dbReference type="ARBA" id="ARBA00058521"/>
    </source>
</evidence>
<dbReference type="GO" id="GO:0080043">
    <property type="term" value="F:quercetin 3-O-glucosyltransferase activity"/>
    <property type="evidence" value="ECO:0007669"/>
    <property type="project" value="TreeGrafter"/>
</dbReference>
<name>A0A6P5EYZ0_ANACO</name>
<dbReference type="Pfam" id="PF00201">
    <property type="entry name" value="UDPGT"/>
    <property type="match status" value="1"/>
</dbReference>
<keyword evidence="8" id="KW-1185">Reference proteome</keyword>
<evidence type="ECO:0000256" key="6">
    <source>
        <dbReference type="RuleBase" id="RU003718"/>
    </source>
</evidence>
<dbReference type="RefSeq" id="XP_020088774.1">
    <property type="nucleotide sequence ID" value="XM_020233185.1"/>
</dbReference>
<evidence type="ECO:0000256" key="3">
    <source>
        <dbReference type="ARBA" id="ARBA00022676"/>
    </source>
</evidence>
<protein>
    <recommendedName>
        <fullName evidence="7">Glycosyltransferase</fullName>
        <ecNumber evidence="7">2.4.1.-</ecNumber>
    </recommendedName>
</protein>
<gene>
    <name evidence="9" type="primary">LOC109710529</name>
</gene>
<organism evidence="8 9">
    <name type="scientific">Ananas comosus</name>
    <name type="common">Pineapple</name>
    <name type="synonym">Ananas ananas</name>
    <dbReference type="NCBI Taxonomy" id="4615"/>
    <lineage>
        <taxon>Eukaryota</taxon>
        <taxon>Viridiplantae</taxon>
        <taxon>Streptophyta</taxon>
        <taxon>Embryophyta</taxon>
        <taxon>Tracheophyta</taxon>
        <taxon>Spermatophyta</taxon>
        <taxon>Magnoliopsida</taxon>
        <taxon>Liliopsida</taxon>
        <taxon>Poales</taxon>
        <taxon>Bromeliaceae</taxon>
        <taxon>Bromelioideae</taxon>
        <taxon>Ananas</taxon>
    </lineage>
</organism>
<dbReference type="InterPro" id="IPR002213">
    <property type="entry name" value="UDP_glucos_trans"/>
</dbReference>
<dbReference type="OrthoDB" id="5835829at2759"/>
<dbReference type="PANTHER" id="PTHR11926:SF1553">
    <property type="entry name" value="GLYCOSYLTRANSFERASE"/>
    <property type="match status" value="1"/>
</dbReference>
<comment type="similarity">
    <text evidence="1 6">Belongs to the UDP-glycosyltransferase family.</text>
</comment>
<dbReference type="EC" id="2.4.1.-" evidence="7"/>
<dbReference type="GO" id="GO:0080044">
    <property type="term" value="F:quercetin 7-O-glucosyltransferase activity"/>
    <property type="evidence" value="ECO:0007669"/>
    <property type="project" value="TreeGrafter"/>
</dbReference>
<sequence>MVDREHGVDVLLLPYPSQGHINPMLQFAKRLSAHGARCTLAATRFILASTPPEPGPVRVVPISDGCDRAGFAEVDSVPAYLDRLESACSASLAGLLRSESAAGRPVRVLVYDAFLPWARPVAQGLGAAAAAFFTQACAVDAVYAHVWEGRVGIPVPVQQGPVRLPGLPPLEPEDLPSFMLGPGDYPAYLELVMNQFQGLRDADDVFINSFYELEPQEAEYMESTWGAKTIGPTVPSAYVDNRVPDDTSYGFSLYSLAAATASRCGLFLASHPPHSVVYVSFGSMASLSPIQLFELAHGLLRCGKPFLWVVRASERPKLPAELLAEEEGAKKQLYTIVEWAPQLEVLAQEAVGCFVTHCGWNSTVEAIALGKPMVGMPQWTDQPTNAKYVEGVWGVGVRARAGAEDGVVGREEVERCVRQVMEGESGEGYRRRAAEWRRKACEAVTDGGSSDRNIAEFVTKYAAVDGGGAK</sequence>
<keyword evidence="3 6" id="KW-0328">Glycosyltransferase</keyword>
<dbReference type="Gene3D" id="3.40.50.2000">
    <property type="entry name" value="Glycogen Phosphorylase B"/>
    <property type="match status" value="2"/>
</dbReference>
<dbReference type="InterPro" id="IPR035595">
    <property type="entry name" value="UDP_glycos_trans_CS"/>
</dbReference>
<dbReference type="PROSITE" id="PS00375">
    <property type="entry name" value="UDPGT"/>
    <property type="match status" value="1"/>
</dbReference>
<dbReference type="AlphaFoldDB" id="A0A6P5EYZ0"/>